<dbReference type="SUPFAM" id="SSF46689">
    <property type="entry name" value="Homeodomain-like"/>
    <property type="match status" value="1"/>
</dbReference>
<feature type="region of interest" description="Disordered" evidence="2">
    <location>
        <begin position="156"/>
        <end position="184"/>
    </location>
</feature>
<evidence type="ECO:0000313" key="4">
    <source>
        <dbReference type="EMBL" id="CAD7198743.1"/>
    </source>
</evidence>
<dbReference type="InterPro" id="IPR001005">
    <property type="entry name" value="SANT/Myb"/>
</dbReference>
<dbReference type="GO" id="GO:0071339">
    <property type="term" value="C:MLL1 complex"/>
    <property type="evidence" value="ECO:0007669"/>
    <property type="project" value="TreeGrafter"/>
</dbReference>
<organism evidence="4">
    <name type="scientific">Timema douglasi</name>
    <name type="common">Walking stick</name>
    <dbReference type="NCBI Taxonomy" id="61478"/>
    <lineage>
        <taxon>Eukaryota</taxon>
        <taxon>Metazoa</taxon>
        <taxon>Ecdysozoa</taxon>
        <taxon>Arthropoda</taxon>
        <taxon>Hexapoda</taxon>
        <taxon>Insecta</taxon>
        <taxon>Pterygota</taxon>
        <taxon>Neoptera</taxon>
        <taxon>Polyneoptera</taxon>
        <taxon>Phasmatodea</taxon>
        <taxon>Timematodea</taxon>
        <taxon>Timematoidea</taxon>
        <taxon>Timematidae</taxon>
        <taxon>Timema</taxon>
    </lineage>
</organism>
<feature type="domain" description="Myb-like" evidence="3">
    <location>
        <begin position="101"/>
        <end position="146"/>
    </location>
</feature>
<reference evidence="4" key="1">
    <citation type="submission" date="2020-11" db="EMBL/GenBank/DDBJ databases">
        <authorList>
            <person name="Tran Van P."/>
        </authorList>
    </citation>
    <scope>NUCLEOTIDE SEQUENCE</scope>
</reference>
<gene>
    <name evidence="4" type="ORF">TDIB3V08_LOCUS5021</name>
</gene>
<dbReference type="CDD" id="cd00167">
    <property type="entry name" value="SANT"/>
    <property type="match status" value="1"/>
</dbReference>
<dbReference type="FunFam" id="1.10.10.60:FF:000452">
    <property type="entry name" value="Chromatin complexes subunit BAP18"/>
    <property type="match status" value="1"/>
</dbReference>
<feature type="compositionally biased region" description="Low complexity" evidence="2">
    <location>
        <begin position="170"/>
        <end position="183"/>
    </location>
</feature>
<dbReference type="EMBL" id="OA566346">
    <property type="protein sequence ID" value="CAD7198743.1"/>
    <property type="molecule type" value="Genomic_DNA"/>
</dbReference>
<dbReference type="Pfam" id="PF00249">
    <property type="entry name" value="Myb_DNA-binding"/>
    <property type="match status" value="1"/>
</dbReference>
<dbReference type="GO" id="GO:0016589">
    <property type="term" value="C:NURF complex"/>
    <property type="evidence" value="ECO:0007669"/>
    <property type="project" value="TreeGrafter"/>
</dbReference>
<proteinExistence type="predicted"/>
<evidence type="ECO:0000259" key="3">
    <source>
        <dbReference type="SMART" id="SM00717"/>
    </source>
</evidence>
<dbReference type="PANTHER" id="PTHR21397:SF2">
    <property type="entry name" value="CHROMATIN COMPLEXES SUBUNIT BAP18"/>
    <property type="match status" value="1"/>
</dbReference>
<dbReference type="PANTHER" id="PTHR21397">
    <property type="entry name" value="CHROMATIN COMPLEXES SUBUNIT BAP18-RELATED"/>
    <property type="match status" value="1"/>
</dbReference>
<comment type="subcellular location">
    <subcellularLocation>
        <location evidence="1">Nucleus</location>
    </subcellularLocation>
</comment>
<evidence type="ECO:0000256" key="2">
    <source>
        <dbReference type="SAM" id="MobiDB-lite"/>
    </source>
</evidence>
<name>A0A7R8VJT9_TIMDO</name>
<protein>
    <recommendedName>
        <fullName evidence="3">Myb-like domain-containing protein</fullName>
    </recommendedName>
</protein>
<dbReference type="AlphaFoldDB" id="A0A7R8VJT9"/>
<dbReference type="InterPro" id="IPR009057">
    <property type="entry name" value="Homeodomain-like_sf"/>
</dbReference>
<accession>A0A7R8VJT9</accession>
<sequence length="610" mass="67437">MGLATHSGFLGVGLLAQYPLTIAIDEQVELHEKPYLRTTGFKHMIRKSLLFACPVAVAILHDTTRSWLIMLGVGEIFTAAGEAFTNLGNLAMQLHPTADSPAGKWSDEEIEMLRAAVNRFGEDLKHLSERIKSRTVSQIRATLKKKAFEDAGFPVRTVTTVQSPPPQPTSQPISQNTQQQGQPVMDEGRKYLQPVNNPLGERWGELPHLLEGKTIHVEHDDSPADLRFGAPTEMTSVWSGGDGGVCMACGVRGAHRSFPVKMGLYLPVGRNLPDQKRSLGKTCKVSRSESTRYHYHPACLKFEMLINIKKEKSYKSMKEGAQDEENGRIMSQRALIGRITQTSVGTSTKISPVLYSQLVWWPVPSGRTSILFLIHPTLDDDVLASSLDFKYELVSCDAVHPTEIRTSISPSSAVELNTTSALDNYATEADLHPLRWPQGLKVPIHLSIHPCSFSSFGVKCSSEYLSVNTRRTEPKEPNAIEQPSFFLGGGECSKKGSSLVLSSDGSNQLRTKNDRRVMNDKHSRLLPEWMYESETVVSNGGVNDSLAKRESFVHSSRSRKCLNGCHSECIQFSSPDSLTSYPSLVLNGYVFSHLFGPFGMFAAVEWADTL</sequence>
<dbReference type="SMART" id="SM00717">
    <property type="entry name" value="SANT"/>
    <property type="match status" value="1"/>
</dbReference>
<evidence type="ECO:0000256" key="1">
    <source>
        <dbReference type="ARBA" id="ARBA00004123"/>
    </source>
</evidence>
<dbReference type="Gene3D" id="1.10.10.60">
    <property type="entry name" value="Homeodomain-like"/>
    <property type="match status" value="1"/>
</dbReference>